<keyword evidence="2" id="KW-1185">Reference proteome</keyword>
<dbReference type="EMBL" id="CAICTM010001881">
    <property type="protein sequence ID" value="CAB9526765.1"/>
    <property type="molecule type" value="Genomic_DNA"/>
</dbReference>
<name>A0A9N8HVX4_9STRA</name>
<dbReference type="Proteomes" id="UP001153069">
    <property type="component" value="Unassembled WGS sequence"/>
</dbReference>
<evidence type="ECO:0000313" key="2">
    <source>
        <dbReference type="Proteomes" id="UP001153069"/>
    </source>
</evidence>
<sequence>MLLCARPCSSLAVRPFSALLGCQTEAFDAFREYLPNVETGSIEIARLDRVQETKGNGDGGTLLKDVWTTKIKRPGAPPLCIRTNQNLGVLL</sequence>
<organism evidence="1 2">
    <name type="scientific">Seminavis robusta</name>
    <dbReference type="NCBI Taxonomy" id="568900"/>
    <lineage>
        <taxon>Eukaryota</taxon>
        <taxon>Sar</taxon>
        <taxon>Stramenopiles</taxon>
        <taxon>Ochrophyta</taxon>
        <taxon>Bacillariophyta</taxon>
        <taxon>Bacillariophyceae</taxon>
        <taxon>Bacillariophycidae</taxon>
        <taxon>Naviculales</taxon>
        <taxon>Naviculaceae</taxon>
        <taxon>Seminavis</taxon>
    </lineage>
</organism>
<protein>
    <submittedName>
        <fullName evidence="1">Uncharacterized protein</fullName>
    </submittedName>
</protein>
<evidence type="ECO:0000313" key="1">
    <source>
        <dbReference type="EMBL" id="CAB9526765.1"/>
    </source>
</evidence>
<accession>A0A9N8HVX4</accession>
<gene>
    <name evidence="1" type="ORF">SEMRO_1883_G303460.1</name>
</gene>
<comment type="caution">
    <text evidence="1">The sequence shown here is derived from an EMBL/GenBank/DDBJ whole genome shotgun (WGS) entry which is preliminary data.</text>
</comment>
<dbReference type="AlphaFoldDB" id="A0A9N8HVX4"/>
<proteinExistence type="predicted"/>
<reference evidence="1" key="1">
    <citation type="submission" date="2020-06" db="EMBL/GenBank/DDBJ databases">
        <authorList>
            <consortium name="Plant Systems Biology data submission"/>
        </authorList>
    </citation>
    <scope>NUCLEOTIDE SEQUENCE</scope>
    <source>
        <strain evidence="1">D6</strain>
    </source>
</reference>